<dbReference type="Proteomes" id="UP000275076">
    <property type="component" value="Unassembled WGS sequence"/>
</dbReference>
<feature type="domain" description="YtkA-like" evidence="3">
    <location>
        <begin position="36"/>
        <end position="117"/>
    </location>
</feature>
<reference evidence="4 5" key="1">
    <citation type="submission" date="2018-10" db="EMBL/GenBank/DDBJ databases">
        <title>Draft genome sequence of Bacillus salarius IM0101, isolated from a hypersaline soil in Inner Mongolia, China.</title>
        <authorList>
            <person name="Yamprayoonswat W."/>
            <person name="Boonvisut S."/>
            <person name="Jumpathong W."/>
            <person name="Sittihan S."/>
            <person name="Ruangsuj P."/>
            <person name="Wanthongcharoen S."/>
            <person name="Thongpramul N."/>
            <person name="Pimmason S."/>
            <person name="Yu B."/>
            <person name="Yasawong M."/>
        </authorList>
    </citation>
    <scope>NUCLEOTIDE SEQUENCE [LARGE SCALE GENOMIC DNA]</scope>
    <source>
        <strain evidence="4 5">IM0101</strain>
    </source>
</reference>
<evidence type="ECO:0000256" key="1">
    <source>
        <dbReference type="SAM" id="MobiDB-lite"/>
    </source>
</evidence>
<dbReference type="RefSeq" id="WP_125562614.1">
    <property type="nucleotide sequence ID" value="NZ_RBVX01000070.1"/>
</dbReference>
<feature type="region of interest" description="Disordered" evidence="1">
    <location>
        <begin position="135"/>
        <end position="162"/>
    </location>
</feature>
<accession>A0A3R9R879</accession>
<keyword evidence="2" id="KW-0732">Signal</keyword>
<dbReference type="Pfam" id="PF13115">
    <property type="entry name" value="YtkA"/>
    <property type="match status" value="2"/>
</dbReference>
<comment type="caution">
    <text evidence="4">The sequence shown here is derived from an EMBL/GenBank/DDBJ whole genome shotgun (WGS) entry which is preliminary data.</text>
</comment>
<keyword evidence="5" id="KW-1185">Reference proteome</keyword>
<protein>
    <recommendedName>
        <fullName evidence="3">YtkA-like domain-containing protein</fullName>
    </recommendedName>
</protein>
<gene>
    <name evidence="4" type="ORF">D7Z54_31445</name>
</gene>
<feature type="compositionally biased region" description="Basic and acidic residues" evidence="1">
    <location>
        <begin position="143"/>
        <end position="155"/>
    </location>
</feature>
<dbReference type="PROSITE" id="PS51257">
    <property type="entry name" value="PROKAR_LIPOPROTEIN"/>
    <property type="match status" value="1"/>
</dbReference>
<feature type="domain" description="YtkA-like" evidence="3">
    <location>
        <begin position="155"/>
        <end position="234"/>
    </location>
</feature>
<evidence type="ECO:0000313" key="5">
    <source>
        <dbReference type="Proteomes" id="UP000275076"/>
    </source>
</evidence>
<feature type="chain" id="PRO_5038961638" description="YtkA-like domain-containing protein" evidence="2">
    <location>
        <begin position="24"/>
        <end position="253"/>
    </location>
</feature>
<dbReference type="InterPro" id="IPR032693">
    <property type="entry name" value="YtkA-like_dom"/>
</dbReference>
<evidence type="ECO:0000256" key="2">
    <source>
        <dbReference type="SAM" id="SignalP"/>
    </source>
</evidence>
<dbReference type="EMBL" id="RBVX01000070">
    <property type="protein sequence ID" value="RSL29382.1"/>
    <property type="molecule type" value="Genomic_DNA"/>
</dbReference>
<name>A0A3R9R879_9BACI</name>
<organism evidence="4 5">
    <name type="scientific">Salibacterium salarium</name>
    <dbReference type="NCBI Taxonomy" id="284579"/>
    <lineage>
        <taxon>Bacteria</taxon>
        <taxon>Bacillati</taxon>
        <taxon>Bacillota</taxon>
        <taxon>Bacilli</taxon>
        <taxon>Bacillales</taxon>
        <taxon>Bacillaceae</taxon>
    </lineage>
</organism>
<proteinExistence type="predicted"/>
<dbReference type="AlphaFoldDB" id="A0A3R9R879"/>
<feature type="signal peptide" evidence="2">
    <location>
        <begin position="1"/>
        <end position="23"/>
    </location>
</feature>
<dbReference type="OrthoDB" id="2679563at2"/>
<sequence length="253" mass="27976">MNFVKITAYALTVAALFFLSACGEGEEEQQSGESSLDPIEVDIDMPENADIGENLKLNAEVTQAGNPVEDADEVLFEIWKEGEKKSSEETLAEDEESGVYSISQSFEEEGIFNVTAHVTARGMHQMPTEQVTIGNPEEDETSQQEHDAHAGHDETSPVSVHLQSEGDITAGNETDVSFQVENEEKPLSGARVRYEVWKTGEDTRTWLDTEEGDKSIYTGTYTFDAAGEYKVVVHVENDEGLHEHVKKTLSVKE</sequence>
<evidence type="ECO:0000259" key="3">
    <source>
        <dbReference type="Pfam" id="PF13115"/>
    </source>
</evidence>
<evidence type="ECO:0000313" key="4">
    <source>
        <dbReference type="EMBL" id="RSL29382.1"/>
    </source>
</evidence>